<proteinExistence type="predicted"/>
<accession>A0ABS6DPP7</accession>
<keyword evidence="2" id="KW-1185">Reference proteome</keyword>
<sequence>MFREKSVSSIASEQKDSNYVVLQVILKEKWLEKGSKNLTDLEYIINQQTAKGYRLHTLNTTSSIHSAGLLGVNRMQAILVFEKIKN</sequence>
<dbReference type="RefSeq" id="WP_216488663.1">
    <property type="nucleotide sequence ID" value="NZ_JAHMHH010000001.1"/>
</dbReference>
<organism evidence="1 2">
    <name type="scientific">Mycoplasma zalophi</name>
    <dbReference type="NCBI Taxonomy" id="191287"/>
    <lineage>
        <taxon>Bacteria</taxon>
        <taxon>Bacillati</taxon>
        <taxon>Mycoplasmatota</taxon>
        <taxon>Mollicutes</taxon>
        <taxon>Mycoplasmataceae</taxon>
        <taxon>Mycoplasma</taxon>
    </lineage>
</organism>
<dbReference type="Proteomes" id="UP000718793">
    <property type="component" value="Unassembled WGS sequence"/>
</dbReference>
<reference evidence="1" key="1">
    <citation type="submission" date="2021-06" db="EMBL/GenBank/DDBJ databases">
        <title>Novel Mycoplasma species detected in California sea lions (Zalophus californianus) from the USA.</title>
        <authorList>
            <person name="Volokhov D.V."/>
            <person name="Furtak V.A."/>
            <person name="Zagorodnyaya T.A."/>
        </authorList>
    </citation>
    <scope>NUCLEOTIDE SEQUENCE [LARGE SCALE GENOMIC DNA]</scope>
    <source>
        <strain evidence="1">CSL 5346</strain>
    </source>
</reference>
<protein>
    <submittedName>
        <fullName evidence="1">DUF4177 domain-containing protein</fullName>
    </submittedName>
</protein>
<evidence type="ECO:0000313" key="1">
    <source>
        <dbReference type="EMBL" id="MBU4692253.1"/>
    </source>
</evidence>
<name>A0ABS6DPP7_9MOLU</name>
<gene>
    <name evidence="1" type="ORF">KQ875_01415</name>
</gene>
<comment type="caution">
    <text evidence="1">The sequence shown here is derived from an EMBL/GenBank/DDBJ whole genome shotgun (WGS) entry which is preliminary data.</text>
</comment>
<evidence type="ECO:0000313" key="2">
    <source>
        <dbReference type="Proteomes" id="UP000718793"/>
    </source>
</evidence>
<dbReference type="EMBL" id="JAHMHH010000001">
    <property type="protein sequence ID" value="MBU4692253.1"/>
    <property type="molecule type" value="Genomic_DNA"/>
</dbReference>